<dbReference type="PROSITE" id="PS50968">
    <property type="entry name" value="BIOTINYL_LIPOYL"/>
    <property type="match status" value="1"/>
</dbReference>
<reference evidence="11 12" key="1">
    <citation type="submission" date="2020-04" db="EMBL/GenBank/DDBJ databases">
        <title>Rhodospirillaceae bacterium KN72 isolated from deep sea.</title>
        <authorList>
            <person name="Zhang D.-C."/>
        </authorList>
    </citation>
    <scope>NUCLEOTIDE SEQUENCE [LARGE SCALE GENOMIC DNA]</scope>
    <source>
        <strain evidence="11 12">KN72</strain>
    </source>
</reference>
<evidence type="ECO:0000313" key="11">
    <source>
        <dbReference type="EMBL" id="NMM45698.1"/>
    </source>
</evidence>
<evidence type="ECO:0000259" key="9">
    <source>
        <dbReference type="PROSITE" id="PS50968"/>
    </source>
</evidence>
<feature type="region of interest" description="Disordered" evidence="8">
    <location>
        <begin position="84"/>
        <end position="125"/>
    </location>
</feature>
<dbReference type="Gene3D" id="2.40.50.100">
    <property type="match status" value="1"/>
</dbReference>
<feature type="region of interest" description="Disordered" evidence="8">
    <location>
        <begin position="159"/>
        <end position="197"/>
    </location>
</feature>
<gene>
    <name evidence="11" type="ORF">HH303_14470</name>
</gene>
<comment type="similarity">
    <text evidence="2 7">Belongs to the 2-oxoacid dehydrogenase family.</text>
</comment>
<dbReference type="InterPro" id="IPR001078">
    <property type="entry name" value="2-oxoacid_DH_actylTfrase"/>
</dbReference>
<dbReference type="Proteomes" id="UP000539372">
    <property type="component" value="Unassembled WGS sequence"/>
</dbReference>
<dbReference type="InterPro" id="IPR036625">
    <property type="entry name" value="E3-bd_dom_sf"/>
</dbReference>
<sequence>MAKPVLMPQVGQDLTEGLLVEWYVKVGDPVKKGDIVALVESEKASFEVEAFDEGTVLELLYDTGEMATVLEPLLMLGSEGETVTKPAAAEPKSETTAQATAAPVPSAGDAAGAAPSGRASSPLARRLAQQGGLDIGQIKGTGPKGAVIKRDVEAAAASAAGRGDTTAPAAPAPTASAAASPVIAAPAQLPPRSMEDREEPFNRMRQVIADRLLLSKQTIPHFYLRAEIDVTDLLIRRQAHIDQGGQKVSVNDVIVHSVALTLLEYPRLNAHVAADRVVLKGQVNVGVAVSVENGLMVPVIENTPFKSVVEISDAVRNHAAAARRGLTKSTTAGTFSISNLGMYGVEVLPIINPPEAGILGVGPIVKSVREHRGGIQIHDIMSVALSADHRAVDGAYGAQFLRSLSETVSTYNMFSDQASVAAE</sequence>
<dbReference type="Pfam" id="PF00364">
    <property type="entry name" value="Biotin_lipoyl"/>
    <property type="match status" value="1"/>
</dbReference>
<feature type="domain" description="Peripheral subunit-binding (PSBD)" evidence="10">
    <location>
        <begin position="119"/>
        <end position="156"/>
    </location>
</feature>
<dbReference type="RefSeq" id="WP_169626084.1">
    <property type="nucleotide sequence ID" value="NZ_JABBNT010000004.1"/>
</dbReference>
<dbReference type="GO" id="GO:0031405">
    <property type="term" value="F:lipoic acid binding"/>
    <property type="evidence" value="ECO:0007669"/>
    <property type="project" value="TreeGrafter"/>
</dbReference>
<dbReference type="InterPro" id="IPR050743">
    <property type="entry name" value="2-oxoacid_DH_E2_comp"/>
</dbReference>
<comment type="subunit">
    <text evidence="3">Forms a 24-polypeptide structural core with octahedral symmetry.</text>
</comment>
<evidence type="ECO:0000259" key="10">
    <source>
        <dbReference type="PROSITE" id="PS51826"/>
    </source>
</evidence>
<dbReference type="InterPro" id="IPR004167">
    <property type="entry name" value="PSBD"/>
</dbReference>
<accession>A0A7Y0HGI5</accession>
<comment type="cofactor">
    <cofactor evidence="1 7">
        <name>(R)-lipoate</name>
        <dbReference type="ChEBI" id="CHEBI:83088"/>
    </cofactor>
</comment>
<dbReference type="InterPro" id="IPR023213">
    <property type="entry name" value="CAT-like_dom_sf"/>
</dbReference>
<keyword evidence="5 7" id="KW-0450">Lipoyl</keyword>
<organism evidence="11 12">
    <name type="scientific">Pacificispira spongiicola</name>
    <dbReference type="NCBI Taxonomy" id="2729598"/>
    <lineage>
        <taxon>Bacteria</taxon>
        <taxon>Pseudomonadati</taxon>
        <taxon>Pseudomonadota</taxon>
        <taxon>Alphaproteobacteria</taxon>
        <taxon>Rhodospirillales</taxon>
        <taxon>Rhodospirillaceae</taxon>
        <taxon>Pacificispira</taxon>
    </lineage>
</organism>
<comment type="caution">
    <text evidence="11">The sequence shown here is derived from an EMBL/GenBank/DDBJ whole genome shotgun (WGS) entry which is preliminary data.</text>
</comment>
<evidence type="ECO:0000256" key="5">
    <source>
        <dbReference type="ARBA" id="ARBA00022823"/>
    </source>
</evidence>
<name>A0A7Y0HGI5_9PROT</name>
<feature type="domain" description="Lipoyl-binding" evidence="9">
    <location>
        <begin position="2"/>
        <end position="77"/>
    </location>
</feature>
<dbReference type="AlphaFoldDB" id="A0A7Y0HGI5"/>
<dbReference type="EC" id="2.3.1.-" evidence="7"/>
<evidence type="ECO:0000256" key="2">
    <source>
        <dbReference type="ARBA" id="ARBA00007317"/>
    </source>
</evidence>
<proteinExistence type="inferred from homology"/>
<evidence type="ECO:0000256" key="7">
    <source>
        <dbReference type="RuleBase" id="RU003423"/>
    </source>
</evidence>
<keyword evidence="4 7" id="KW-0808">Transferase</keyword>
<evidence type="ECO:0000256" key="8">
    <source>
        <dbReference type="SAM" id="MobiDB-lite"/>
    </source>
</evidence>
<dbReference type="PANTHER" id="PTHR43178">
    <property type="entry name" value="DIHYDROLIPOAMIDE ACETYLTRANSFERASE COMPONENT OF PYRUVATE DEHYDROGENASE COMPLEX"/>
    <property type="match status" value="1"/>
</dbReference>
<keyword evidence="6 7" id="KW-0012">Acyltransferase</keyword>
<dbReference type="GO" id="GO:0005737">
    <property type="term" value="C:cytoplasm"/>
    <property type="evidence" value="ECO:0007669"/>
    <property type="project" value="TreeGrafter"/>
</dbReference>
<dbReference type="PANTHER" id="PTHR43178:SF5">
    <property type="entry name" value="LIPOAMIDE ACYLTRANSFERASE COMPONENT OF BRANCHED-CHAIN ALPHA-KETO ACID DEHYDROGENASE COMPLEX, MITOCHONDRIAL"/>
    <property type="match status" value="1"/>
</dbReference>
<protein>
    <recommendedName>
        <fullName evidence="7">Dihydrolipoamide acetyltransferase component of pyruvate dehydrogenase complex</fullName>
        <ecNumber evidence="7">2.3.1.-</ecNumber>
    </recommendedName>
</protein>
<dbReference type="SUPFAM" id="SSF52777">
    <property type="entry name" value="CoA-dependent acyltransferases"/>
    <property type="match status" value="1"/>
</dbReference>
<dbReference type="Gene3D" id="3.30.559.10">
    <property type="entry name" value="Chloramphenicol acetyltransferase-like domain"/>
    <property type="match status" value="1"/>
</dbReference>
<dbReference type="CDD" id="cd06849">
    <property type="entry name" value="lipoyl_domain"/>
    <property type="match status" value="1"/>
</dbReference>
<dbReference type="InterPro" id="IPR011053">
    <property type="entry name" value="Single_hybrid_motif"/>
</dbReference>
<dbReference type="GO" id="GO:0016407">
    <property type="term" value="F:acetyltransferase activity"/>
    <property type="evidence" value="ECO:0007669"/>
    <property type="project" value="TreeGrafter"/>
</dbReference>
<keyword evidence="12" id="KW-1185">Reference proteome</keyword>
<evidence type="ECO:0000256" key="1">
    <source>
        <dbReference type="ARBA" id="ARBA00001938"/>
    </source>
</evidence>
<dbReference type="SUPFAM" id="SSF47005">
    <property type="entry name" value="Peripheral subunit-binding domain of 2-oxo acid dehydrogenase complex"/>
    <property type="match status" value="1"/>
</dbReference>
<dbReference type="EMBL" id="JABBNT010000004">
    <property type="protein sequence ID" value="NMM45698.1"/>
    <property type="molecule type" value="Genomic_DNA"/>
</dbReference>
<evidence type="ECO:0000256" key="6">
    <source>
        <dbReference type="ARBA" id="ARBA00023315"/>
    </source>
</evidence>
<evidence type="ECO:0000256" key="4">
    <source>
        <dbReference type="ARBA" id="ARBA00022679"/>
    </source>
</evidence>
<dbReference type="Pfam" id="PF02817">
    <property type="entry name" value="E3_binding"/>
    <property type="match status" value="1"/>
</dbReference>
<feature type="compositionally biased region" description="Low complexity" evidence="8">
    <location>
        <begin position="99"/>
        <end position="125"/>
    </location>
</feature>
<feature type="compositionally biased region" description="Low complexity" evidence="8">
    <location>
        <begin position="159"/>
        <end position="187"/>
    </location>
</feature>
<evidence type="ECO:0000256" key="3">
    <source>
        <dbReference type="ARBA" id="ARBA00011484"/>
    </source>
</evidence>
<dbReference type="PROSITE" id="PS00189">
    <property type="entry name" value="LIPOYL"/>
    <property type="match status" value="1"/>
</dbReference>
<dbReference type="SUPFAM" id="SSF51230">
    <property type="entry name" value="Single hybrid motif"/>
    <property type="match status" value="1"/>
</dbReference>
<dbReference type="InterPro" id="IPR000089">
    <property type="entry name" value="Biotin_lipoyl"/>
</dbReference>
<evidence type="ECO:0000313" key="12">
    <source>
        <dbReference type="Proteomes" id="UP000539372"/>
    </source>
</evidence>
<dbReference type="Pfam" id="PF00198">
    <property type="entry name" value="2-oxoacid_dh"/>
    <property type="match status" value="1"/>
</dbReference>
<dbReference type="PROSITE" id="PS51826">
    <property type="entry name" value="PSBD"/>
    <property type="match status" value="1"/>
</dbReference>
<dbReference type="Gene3D" id="4.10.320.10">
    <property type="entry name" value="E3-binding domain"/>
    <property type="match status" value="1"/>
</dbReference>
<dbReference type="InterPro" id="IPR003016">
    <property type="entry name" value="2-oxoA_DH_lipoyl-BS"/>
</dbReference>